<proteinExistence type="predicted"/>
<reference evidence="1 2" key="2">
    <citation type="submission" date="2018-11" db="EMBL/GenBank/DDBJ databases">
        <authorList>
            <consortium name="Pathogen Informatics"/>
        </authorList>
    </citation>
    <scope>NUCLEOTIDE SEQUENCE [LARGE SCALE GENOMIC DNA]</scope>
</reference>
<gene>
    <name evidence="1" type="ORF">SBAD_LOCUS7337</name>
</gene>
<name>A0A183IUP2_9BILA</name>
<reference evidence="3" key="1">
    <citation type="submission" date="2016-06" db="UniProtKB">
        <authorList>
            <consortium name="WormBaseParasite"/>
        </authorList>
    </citation>
    <scope>IDENTIFICATION</scope>
</reference>
<evidence type="ECO:0000313" key="3">
    <source>
        <dbReference type="WBParaSite" id="SBAD_0000761301-mRNA-1"/>
    </source>
</evidence>
<sequence>MSFVERRISIMPACQIDNAKETVAKETAMNRLSPGSSALATQRQGAAVFDPTSSFIIRPFVNSILDRSRQCI</sequence>
<organism evidence="3">
    <name type="scientific">Soboliphyme baturini</name>
    <dbReference type="NCBI Taxonomy" id="241478"/>
    <lineage>
        <taxon>Eukaryota</taxon>
        <taxon>Metazoa</taxon>
        <taxon>Ecdysozoa</taxon>
        <taxon>Nematoda</taxon>
        <taxon>Enoplea</taxon>
        <taxon>Dorylaimia</taxon>
        <taxon>Dioctophymatida</taxon>
        <taxon>Dioctophymatoidea</taxon>
        <taxon>Soboliphymatidae</taxon>
        <taxon>Soboliphyme</taxon>
    </lineage>
</organism>
<dbReference type="WBParaSite" id="SBAD_0000761301-mRNA-1">
    <property type="protein sequence ID" value="SBAD_0000761301-mRNA-1"/>
    <property type="gene ID" value="SBAD_0000761301"/>
</dbReference>
<protein>
    <submittedName>
        <fullName evidence="1 3">Uncharacterized protein</fullName>
    </submittedName>
</protein>
<keyword evidence="2" id="KW-1185">Reference proteome</keyword>
<dbReference type="Proteomes" id="UP000270296">
    <property type="component" value="Unassembled WGS sequence"/>
</dbReference>
<dbReference type="AlphaFoldDB" id="A0A183IUP2"/>
<evidence type="ECO:0000313" key="2">
    <source>
        <dbReference type="Proteomes" id="UP000270296"/>
    </source>
</evidence>
<accession>A0A183IUP2</accession>
<dbReference type="EMBL" id="UZAM01010539">
    <property type="protein sequence ID" value="VDP12751.1"/>
    <property type="molecule type" value="Genomic_DNA"/>
</dbReference>
<evidence type="ECO:0000313" key="1">
    <source>
        <dbReference type="EMBL" id="VDP12751.1"/>
    </source>
</evidence>